<dbReference type="PANTHER" id="PTHR48079">
    <property type="entry name" value="PROTEIN YEEZ"/>
    <property type="match status" value="1"/>
</dbReference>
<feature type="domain" description="NAD-dependent epimerase/dehydratase" evidence="1">
    <location>
        <begin position="4"/>
        <end position="225"/>
    </location>
</feature>
<name>A0A5B0X1Q6_9GAMM</name>
<evidence type="ECO:0000313" key="2">
    <source>
        <dbReference type="EMBL" id="KAA1193304.1"/>
    </source>
</evidence>
<dbReference type="SUPFAM" id="SSF51735">
    <property type="entry name" value="NAD(P)-binding Rossmann-fold domains"/>
    <property type="match status" value="1"/>
</dbReference>
<dbReference type="InterPro" id="IPR051783">
    <property type="entry name" value="NAD(P)-dependent_oxidoreduct"/>
</dbReference>
<evidence type="ECO:0000259" key="1">
    <source>
        <dbReference type="Pfam" id="PF01370"/>
    </source>
</evidence>
<dbReference type="AlphaFoldDB" id="A0A5B0X1Q6"/>
<dbReference type="GO" id="GO:0005737">
    <property type="term" value="C:cytoplasm"/>
    <property type="evidence" value="ECO:0007669"/>
    <property type="project" value="TreeGrafter"/>
</dbReference>
<dbReference type="InterPro" id="IPR036291">
    <property type="entry name" value="NAD(P)-bd_dom_sf"/>
</dbReference>
<dbReference type="PANTHER" id="PTHR48079:SF6">
    <property type="entry name" value="NAD(P)-BINDING DOMAIN-CONTAINING PROTEIN-RELATED"/>
    <property type="match status" value="1"/>
</dbReference>
<keyword evidence="3" id="KW-1185">Reference proteome</keyword>
<accession>A0A5B0X1Q6</accession>
<gene>
    <name evidence="2" type="ORF">F0M18_05540</name>
</gene>
<dbReference type="EMBL" id="VTUX01000002">
    <property type="protein sequence ID" value="KAA1193304.1"/>
    <property type="molecule type" value="Genomic_DNA"/>
</dbReference>
<proteinExistence type="predicted"/>
<dbReference type="InterPro" id="IPR001509">
    <property type="entry name" value="Epimerase_deHydtase"/>
</dbReference>
<dbReference type="Pfam" id="PF01370">
    <property type="entry name" value="Epimerase"/>
    <property type="match status" value="1"/>
</dbReference>
<evidence type="ECO:0000313" key="3">
    <source>
        <dbReference type="Proteomes" id="UP000323708"/>
    </source>
</evidence>
<dbReference type="GO" id="GO:0004029">
    <property type="term" value="F:aldehyde dehydrogenase (NAD+) activity"/>
    <property type="evidence" value="ECO:0007669"/>
    <property type="project" value="TreeGrafter"/>
</dbReference>
<sequence>MKRVMVTGGTGFIGYHTVQALLAAGLEVSLLVRSEEKLNKVYGEGVIRHFTCGDIADPDSVQRAMQGCDAVIHVAALVSTRAADAERVYRINLEGTRNVLGGAVDAGVGRVVHVSSVTALYDPKAEILTEESPPSPDARGYGRSKVACEKYARALQDQGAPVTIVYPASVLGPDAPELTEPHVGLQTYLGQFVPQMTSGNQYVDARDIARAHLQILREDTGSQRYILGGHYIPWRELGPILRKLTGRRILEVPLNGAAMRFAGGLAERVAPLLKLDLPLTREGLTYATRWVQMDNSRIISRFGFEFMPVEQSLADSINWLYRAGYISARQAGKLAY</sequence>
<dbReference type="InterPro" id="IPR002347">
    <property type="entry name" value="SDR_fam"/>
</dbReference>
<organism evidence="2 3">
    <name type="scientific">Pseudohalioglobus sediminis</name>
    <dbReference type="NCBI Taxonomy" id="2606449"/>
    <lineage>
        <taxon>Bacteria</taxon>
        <taxon>Pseudomonadati</taxon>
        <taxon>Pseudomonadota</taxon>
        <taxon>Gammaproteobacteria</taxon>
        <taxon>Cellvibrionales</taxon>
        <taxon>Halieaceae</taxon>
        <taxon>Pseudohalioglobus</taxon>
    </lineage>
</organism>
<dbReference type="Gene3D" id="3.40.50.720">
    <property type="entry name" value="NAD(P)-binding Rossmann-like Domain"/>
    <property type="match status" value="1"/>
</dbReference>
<dbReference type="RefSeq" id="WP_149610411.1">
    <property type="nucleotide sequence ID" value="NZ_VTUX01000002.1"/>
</dbReference>
<dbReference type="Proteomes" id="UP000323708">
    <property type="component" value="Unassembled WGS sequence"/>
</dbReference>
<dbReference type="PRINTS" id="PR00081">
    <property type="entry name" value="GDHRDH"/>
</dbReference>
<protein>
    <submittedName>
        <fullName evidence="2">SDR family NAD(P)-dependent oxidoreductase</fullName>
    </submittedName>
</protein>
<reference evidence="2 3" key="1">
    <citation type="submission" date="2019-09" db="EMBL/GenBank/DDBJ databases">
        <authorList>
            <person name="Chen X.-Y."/>
        </authorList>
    </citation>
    <scope>NUCLEOTIDE SEQUENCE [LARGE SCALE GENOMIC DNA]</scope>
    <source>
        <strain evidence="2 3">NY5</strain>
    </source>
</reference>
<comment type="caution">
    <text evidence="2">The sequence shown here is derived from an EMBL/GenBank/DDBJ whole genome shotgun (WGS) entry which is preliminary data.</text>
</comment>